<dbReference type="EMBL" id="JAAMPI010000211">
    <property type="protein sequence ID" value="KAF4634061.1"/>
    <property type="molecule type" value="Genomic_DNA"/>
</dbReference>
<dbReference type="Proteomes" id="UP000566819">
    <property type="component" value="Unassembled WGS sequence"/>
</dbReference>
<accession>A0A8H4W5D2</accession>
<proteinExistence type="predicted"/>
<name>A0A8H4W5D2_9HELO</name>
<sequence>MRLSSTSYTIGTIIAAGLLHQTSATPVELNLLSELRHKRSPASSSAAPTPTGGINTQVGVDPNSKIIVGALTGNDLTTAITNALTTVCPPTGANCGAESAAIQNINFADPNGNNNEGIDTGTITITAVGSYPNSTVANQLIGIIASSMASAATGSNCQTVPWSQGCTAANKRALGGGPDLAPA</sequence>
<evidence type="ECO:0000313" key="1">
    <source>
        <dbReference type="EMBL" id="KAF4634061.1"/>
    </source>
</evidence>
<evidence type="ECO:0000313" key="2">
    <source>
        <dbReference type="Proteomes" id="UP000566819"/>
    </source>
</evidence>
<gene>
    <name evidence="1" type="ORF">G7Y89_g4050</name>
</gene>
<protein>
    <submittedName>
        <fullName evidence="1">Uncharacterized protein</fullName>
    </submittedName>
</protein>
<keyword evidence="2" id="KW-1185">Reference proteome</keyword>
<dbReference type="AlphaFoldDB" id="A0A8H4W5D2"/>
<organism evidence="1 2">
    <name type="scientific">Cudoniella acicularis</name>
    <dbReference type="NCBI Taxonomy" id="354080"/>
    <lineage>
        <taxon>Eukaryota</taxon>
        <taxon>Fungi</taxon>
        <taxon>Dikarya</taxon>
        <taxon>Ascomycota</taxon>
        <taxon>Pezizomycotina</taxon>
        <taxon>Leotiomycetes</taxon>
        <taxon>Helotiales</taxon>
        <taxon>Tricladiaceae</taxon>
        <taxon>Cudoniella</taxon>
    </lineage>
</organism>
<comment type="caution">
    <text evidence="1">The sequence shown here is derived from an EMBL/GenBank/DDBJ whole genome shotgun (WGS) entry which is preliminary data.</text>
</comment>
<reference evidence="1 2" key="1">
    <citation type="submission" date="2020-03" db="EMBL/GenBank/DDBJ databases">
        <title>Draft Genome Sequence of Cudoniella acicularis.</title>
        <authorList>
            <person name="Buettner E."/>
            <person name="Kellner H."/>
        </authorList>
    </citation>
    <scope>NUCLEOTIDE SEQUENCE [LARGE SCALE GENOMIC DNA]</scope>
    <source>
        <strain evidence="1 2">DSM 108380</strain>
    </source>
</reference>